<organism evidence="2 3">
    <name type="scientific">Candidatus Pullibacteroides excrementavium</name>
    <dbReference type="NCBI Taxonomy" id="2840905"/>
    <lineage>
        <taxon>Bacteria</taxon>
        <taxon>Pseudomonadati</taxon>
        <taxon>Bacteroidota</taxon>
        <taxon>Bacteroidia</taxon>
        <taxon>Bacteroidales</taxon>
        <taxon>Candidatus Pullibacteroides</taxon>
    </lineage>
</organism>
<evidence type="ECO:0000313" key="2">
    <source>
        <dbReference type="EMBL" id="MBO8431940.1"/>
    </source>
</evidence>
<keyword evidence="1" id="KW-0472">Membrane</keyword>
<reference evidence="2" key="1">
    <citation type="submission" date="2020-10" db="EMBL/GenBank/DDBJ databases">
        <authorList>
            <person name="Gilroy R."/>
        </authorList>
    </citation>
    <scope>NUCLEOTIDE SEQUENCE</scope>
    <source>
        <strain evidence="2">2889</strain>
    </source>
</reference>
<accession>A0A9D9DS49</accession>
<sequence length="71" mass="7737">MDIQDKRDIIKESGKLCLDLGKLVFAGLIIAGLVKMDFEAGSLIYIGIVAVAVLFFTGFMFLILATKKKGK</sequence>
<evidence type="ECO:0000313" key="3">
    <source>
        <dbReference type="Proteomes" id="UP000823612"/>
    </source>
</evidence>
<evidence type="ECO:0000256" key="1">
    <source>
        <dbReference type="SAM" id="Phobius"/>
    </source>
</evidence>
<reference evidence="2" key="2">
    <citation type="journal article" date="2021" name="PeerJ">
        <title>Extensive microbial diversity within the chicken gut microbiome revealed by metagenomics and culture.</title>
        <authorList>
            <person name="Gilroy R."/>
            <person name="Ravi A."/>
            <person name="Getino M."/>
            <person name="Pursley I."/>
            <person name="Horton D.L."/>
            <person name="Alikhan N.F."/>
            <person name="Baker D."/>
            <person name="Gharbi K."/>
            <person name="Hall N."/>
            <person name="Watson M."/>
            <person name="Adriaenssens E.M."/>
            <person name="Foster-Nyarko E."/>
            <person name="Jarju S."/>
            <person name="Secka A."/>
            <person name="Antonio M."/>
            <person name="Oren A."/>
            <person name="Chaudhuri R.R."/>
            <person name="La Ragione R."/>
            <person name="Hildebrand F."/>
            <person name="Pallen M.J."/>
        </authorList>
    </citation>
    <scope>NUCLEOTIDE SEQUENCE</scope>
    <source>
        <strain evidence="2">2889</strain>
    </source>
</reference>
<protein>
    <submittedName>
        <fullName evidence="2">Uncharacterized protein</fullName>
    </submittedName>
</protein>
<keyword evidence="1" id="KW-0812">Transmembrane</keyword>
<dbReference type="Pfam" id="PF20482">
    <property type="entry name" value="DUF6722"/>
    <property type="match status" value="1"/>
</dbReference>
<feature type="transmembrane region" description="Helical" evidence="1">
    <location>
        <begin position="42"/>
        <end position="65"/>
    </location>
</feature>
<proteinExistence type="predicted"/>
<gene>
    <name evidence="2" type="ORF">IAB08_01425</name>
</gene>
<dbReference type="AlphaFoldDB" id="A0A9D9DS49"/>
<keyword evidence="1" id="KW-1133">Transmembrane helix</keyword>
<dbReference type="EMBL" id="JADIMZ010000020">
    <property type="protein sequence ID" value="MBO8431940.1"/>
    <property type="molecule type" value="Genomic_DNA"/>
</dbReference>
<comment type="caution">
    <text evidence="2">The sequence shown here is derived from an EMBL/GenBank/DDBJ whole genome shotgun (WGS) entry which is preliminary data.</text>
</comment>
<dbReference type="InterPro" id="IPR046568">
    <property type="entry name" value="DUF6722"/>
</dbReference>
<name>A0A9D9DS49_9BACT</name>
<feature type="transmembrane region" description="Helical" evidence="1">
    <location>
        <begin position="16"/>
        <end position="36"/>
    </location>
</feature>
<dbReference type="Proteomes" id="UP000823612">
    <property type="component" value="Unassembled WGS sequence"/>
</dbReference>